<evidence type="ECO:0000259" key="2">
    <source>
        <dbReference type="PROSITE" id="PS50112"/>
    </source>
</evidence>
<keyword evidence="1" id="KW-0472">Membrane</keyword>
<dbReference type="Pfam" id="PF08447">
    <property type="entry name" value="PAS_3"/>
    <property type="match status" value="1"/>
</dbReference>
<feature type="transmembrane region" description="Helical" evidence="1">
    <location>
        <begin position="281"/>
        <end position="300"/>
    </location>
</feature>
<dbReference type="SUPFAM" id="SSF55785">
    <property type="entry name" value="PYP-like sensor domain (PAS domain)"/>
    <property type="match status" value="1"/>
</dbReference>
<dbReference type="NCBIfam" id="TIGR00254">
    <property type="entry name" value="GGDEF"/>
    <property type="match status" value="1"/>
</dbReference>
<feature type="transmembrane region" description="Helical" evidence="1">
    <location>
        <begin position="58"/>
        <end position="81"/>
    </location>
</feature>
<feature type="transmembrane region" description="Helical" evidence="1">
    <location>
        <begin position="123"/>
        <end position="142"/>
    </location>
</feature>
<dbReference type="Proteomes" id="UP000612585">
    <property type="component" value="Unassembled WGS sequence"/>
</dbReference>
<dbReference type="InterPro" id="IPR052155">
    <property type="entry name" value="Biofilm_reg_signaling"/>
</dbReference>
<dbReference type="InterPro" id="IPR013655">
    <property type="entry name" value="PAS_fold_3"/>
</dbReference>
<evidence type="ECO:0000259" key="3">
    <source>
        <dbReference type="PROSITE" id="PS50887"/>
    </source>
</evidence>
<accession>A0A8J3Z6X6</accession>
<name>A0A8J3Z6X6_9ACTN</name>
<feature type="transmembrane region" description="Helical" evidence="1">
    <location>
        <begin position="256"/>
        <end position="274"/>
    </location>
</feature>
<dbReference type="PROSITE" id="PS50112">
    <property type="entry name" value="PAS"/>
    <property type="match status" value="1"/>
</dbReference>
<dbReference type="InterPro" id="IPR035965">
    <property type="entry name" value="PAS-like_dom_sf"/>
</dbReference>
<dbReference type="SMART" id="SM00267">
    <property type="entry name" value="GGDEF"/>
    <property type="match status" value="1"/>
</dbReference>
<dbReference type="SMART" id="SM00091">
    <property type="entry name" value="PAS"/>
    <property type="match status" value="1"/>
</dbReference>
<dbReference type="CDD" id="cd01949">
    <property type="entry name" value="GGDEF"/>
    <property type="match status" value="1"/>
</dbReference>
<gene>
    <name evidence="4" type="ORF">Vau01_050330</name>
</gene>
<sequence length="615" mass="65822">MAACVCAALSGLMYAINFRAASGPPILVIAPVVGANAVMMVASWRAWKASAQPVGRRFWRAVCASAVITLVGTVVDFRAYLDGPIPPPSLLQAGYSVTPMLLLLWALYRLPLGARNRGERQRLLLDIVTVALGAVVFVWYFARTQLGGTPMGDQGTLISAVMVLISVILFGLVKVVMSGSRAVDPLALRLFAGGFLLEVAGMMASPALADRPQVSIELVSRAATYVFTTAAAVVQCRAADATGTGSRPTDRRLFSVLPYVAVAGVDGLLLVNLWGQGEIRLVVGIAAVTLTGLVAVRQIGAFRDNARLLGELGRHESRFRALVQNAADVIAICGPDGQVTYISPAIGRITGQAPEELIGTQGPTVHPEDRITVGQTFRDVVVDASRPRKAEIRIAHMDGGWRWVRVTFTNLLHDPAVGGVVTNTSDITEAHAYHLQLSHQATHDALTNLANRTLFAEQVDLALARHDRRVSLALVDLDDFKWVNDTLGHPAGDALLVAVAERLRRGVRPQDLVARLGGDEFAVLLDDCDPTEADITVDRVLRLVTEPLVVEGQTLHVRASIGVADAGPADDADLLMRHADLALYEAKGAGKGCSARYTPAMRPKLDVRSDQDALR</sequence>
<dbReference type="EMBL" id="BOPG01000032">
    <property type="protein sequence ID" value="GIJ57517.1"/>
    <property type="molecule type" value="Genomic_DNA"/>
</dbReference>
<feature type="domain" description="GGDEF" evidence="3">
    <location>
        <begin position="468"/>
        <end position="599"/>
    </location>
</feature>
<dbReference type="PANTHER" id="PTHR44757:SF2">
    <property type="entry name" value="BIOFILM ARCHITECTURE MAINTENANCE PROTEIN MBAA"/>
    <property type="match status" value="1"/>
</dbReference>
<dbReference type="Pfam" id="PF00990">
    <property type="entry name" value="GGDEF"/>
    <property type="match status" value="1"/>
</dbReference>
<evidence type="ECO:0000313" key="5">
    <source>
        <dbReference type="Proteomes" id="UP000612585"/>
    </source>
</evidence>
<feature type="transmembrane region" description="Helical" evidence="1">
    <location>
        <begin position="188"/>
        <end position="209"/>
    </location>
</feature>
<keyword evidence="1" id="KW-1133">Transmembrane helix</keyword>
<protein>
    <recommendedName>
        <fullName evidence="6">PAS domain S-box-containing protein/diguanylate cyclase (GGDEF) domain-containing protein</fullName>
    </recommendedName>
</protein>
<evidence type="ECO:0008006" key="6">
    <source>
        <dbReference type="Google" id="ProtNLM"/>
    </source>
</evidence>
<dbReference type="PROSITE" id="PS50887">
    <property type="entry name" value="GGDEF"/>
    <property type="match status" value="1"/>
</dbReference>
<dbReference type="InterPro" id="IPR029787">
    <property type="entry name" value="Nucleotide_cyclase"/>
</dbReference>
<keyword evidence="5" id="KW-1185">Reference proteome</keyword>
<dbReference type="FunFam" id="3.30.70.270:FF:000001">
    <property type="entry name" value="Diguanylate cyclase domain protein"/>
    <property type="match status" value="1"/>
</dbReference>
<reference evidence="4" key="1">
    <citation type="submission" date="2021-01" db="EMBL/GenBank/DDBJ databases">
        <title>Whole genome shotgun sequence of Virgisporangium aurantiacum NBRC 16421.</title>
        <authorList>
            <person name="Komaki H."/>
            <person name="Tamura T."/>
        </authorList>
    </citation>
    <scope>NUCLEOTIDE SEQUENCE</scope>
    <source>
        <strain evidence="4">NBRC 16421</strain>
    </source>
</reference>
<dbReference type="InterPro" id="IPR043128">
    <property type="entry name" value="Rev_trsase/Diguanyl_cyclase"/>
</dbReference>
<feature type="transmembrane region" description="Helical" evidence="1">
    <location>
        <begin position="93"/>
        <end position="111"/>
    </location>
</feature>
<dbReference type="SUPFAM" id="SSF55073">
    <property type="entry name" value="Nucleotide cyclase"/>
    <property type="match status" value="1"/>
</dbReference>
<feature type="transmembrane region" description="Helical" evidence="1">
    <location>
        <begin position="154"/>
        <end position="176"/>
    </location>
</feature>
<dbReference type="Gene3D" id="3.30.70.270">
    <property type="match status" value="1"/>
</dbReference>
<dbReference type="AlphaFoldDB" id="A0A8J3Z6X6"/>
<evidence type="ECO:0000256" key="1">
    <source>
        <dbReference type="SAM" id="Phobius"/>
    </source>
</evidence>
<feature type="transmembrane region" description="Helical" evidence="1">
    <location>
        <begin position="25"/>
        <end position="46"/>
    </location>
</feature>
<dbReference type="CDD" id="cd00130">
    <property type="entry name" value="PAS"/>
    <property type="match status" value="1"/>
</dbReference>
<dbReference type="NCBIfam" id="TIGR00229">
    <property type="entry name" value="sensory_box"/>
    <property type="match status" value="1"/>
</dbReference>
<dbReference type="Gene3D" id="3.30.450.20">
    <property type="entry name" value="PAS domain"/>
    <property type="match status" value="1"/>
</dbReference>
<comment type="caution">
    <text evidence="4">The sequence shown here is derived from an EMBL/GenBank/DDBJ whole genome shotgun (WGS) entry which is preliminary data.</text>
</comment>
<keyword evidence="1" id="KW-0812">Transmembrane</keyword>
<organism evidence="4 5">
    <name type="scientific">Virgisporangium aurantiacum</name>
    <dbReference type="NCBI Taxonomy" id="175570"/>
    <lineage>
        <taxon>Bacteria</taxon>
        <taxon>Bacillati</taxon>
        <taxon>Actinomycetota</taxon>
        <taxon>Actinomycetes</taxon>
        <taxon>Micromonosporales</taxon>
        <taxon>Micromonosporaceae</taxon>
        <taxon>Virgisporangium</taxon>
    </lineage>
</organism>
<evidence type="ECO:0000313" key="4">
    <source>
        <dbReference type="EMBL" id="GIJ57517.1"/>
    </source>
</evidence>
<dbReference type="InterPro" id="IPR000160">
    <property type="entry name" value="GGDEF_dom"/>
</dbReference>
<feature type="domain" description="PAS" evidence="2">
    <location>
        <begin position="315"/>
        <end position="384"/>
    </location>
</feature>
<dbReference type="InterPro" id="IPR000014">
    <property type="entry name" value="PAS"/>
</dbReference>
<proteinExistence type="predicted"/>
<dbReference type="PANTHER" id="PTHR44757">
    <property type="entry name" value="DIGUANYLATE CYCLASE DGCP"/>
    <property type="match status" value="1"/>
</dbReference>